<evidence type="ECO:0000313" key="12">
    <source>
        <dbReference type="EMBL" id="EGC01937.1"/>
    </source>
</evidence>
<dbReference type="Pfam" id="PF00512">
    <property type="entry name" value="HisKA"/>
    <property type="match status" value="1"/>
</dbReference>
<evidence type="ECO:0000313" key="13">
    <source>
        <dbReference type="Proteomes" id="UP000004259"/>
    </source>
</evidence>
<dbReference type="InterPro" id="IPR003594">
    <property type="entry name" value="HATPase_dom"/>
</dbReference>
<dbReference type="SMART" id="SM00387">
    <property type="entry name" value="HATPase_c"/>
    <property type="match status" value="1"/>
</dbReference>
<evidence type="ECO:0000256" key="9">
    <source>
        <dbReference type="ARBA" id="ARBA00023012"/>
    </source>
</evidence>
<keyword evidence="8" id="KW-1133">Transmembrane helix</keyword>
<keyword evidence="9" id="KW-0902">Two-component regulatory system</keyword>
<dbReference type="InterPro" id="IPR050398">
    <property type="entry name" value="HssS/ArlS-like"/>
</dbReference>
<dbReference type="InterPro" id="IPR036097">
    <property type="entry name" value="HisK_dim/P_sf"/>
</dbReference>
<comment type="subcellular location">
    <subcellularLocation>
        <location evidence="2">Membrane</location>
        <topology evidence="2">Multi-pass membrane protein</topology>
    </subcellularLocation>
</comment>
<dbReference type="Proteomes" id="UP000004259">
    <property type="component" value="Unassembled WGS sequence"/>
</dbReference>
<dbReference type="InterPro" id="IPR003661">
    <property type="entry name" value="HisK_dim/P_dom"/>
</dbReference>
<dbReference type="SUPFAM" id="SSF55874">
    <property type="entry name" value="ATPase domain of HSP90 chaperone/DNA topoisomerase II/histidine kinase"/>
    <property type="match status" value="1"/>
</dbReference>
<evidence type="ECO:0000256" key="8">
    <source>
        <dbReference type="ARBA" id="ARBA00022989"/>
    </source>
</evidence>
<feature type="domain" description="Histidine kinase" evidence="11">
    <location>
        <begin position="86"/>
        <end position="288"/>
    </location>
</feature>
<dbReference type="InterPro" id="IPR036890">
    <property type="entry name" value="HATPase_C_sf"/>
</dbReference>
<accession>E9SFK8</accession>
<sequence length="288" mass="32671">MFYGLLCIIIIALCVKIYLLKKSAREIASEFADRLKTDTNTLIYISSHDKDMRYLSDSINKQLKILRKEHLQYHQGNTELKNAITNISHDLRTPLTAIAGNLYMIGKTDDLSEIRGYIAVIAERTETMKQLTEELFRYSMIVSNESKEDTEEVFVNQVLAESISSFYPVLTEKDITPQIHLTDARIVRNVNRSELARVFSNLLNNAVKYSNGDLDITLSDTGEITFANTAKELSTIEVEQLFDRFYTVEAAHHSTGLGLSIARTLVERMGGSITAEYDDGRLTIRIML</sequence>
<dbReference type="PANTHER" id="PTHR45528">
    <property type="entry name" value="SENSOR HISTIDINE KINASE CPXA"/>
    <property type="match status" value="1"/>
</dbReference>
<dbReference type="STRING" id="246199.CUS_4313"/>
<dbReference type="PRINTS" id="PR00344">
    <property type="entry name" value="BCTRLSENSOR"/>
</dbReference>
<dbReference type="Gene3D" id="3.30.565.10">
    <property type="entry name" value="Histidine kinase-like ATPase, C-terminal domain"/>
    <property type="match status" value="1"/>
</dbReference>
<evidence type="ECO:0000259" key="11">
    <source>
        <dbReference type="PROSITE" id="PS50109"/>
    </source>
</evidence>
<proteinExistence type="predicted"/>
<dbReference type="AlphaFoldDB" id="E9SFK8"/>
<dbReference type="eggNOG" id="COG2205">
    <property type="taxonomic scope" value="Bacteria"/>
</dbReference>
<dbReference type="CDD" id="cd00082">
    <property type="entry name" value="HisKA"/>
    <property type="match status" value="1"/>
</dbReference>
<evidence type="ECO:0000256" key="2">
    <source>
        <dbReference type="ARBA" id="ARBA00004141"/>
    </source>
</evidence>
<dbReference type="RefSeq" id="WP_002851923.1">
    <property type="nucleotide sequence ID" value="NZ_ADKM02000121.1"/>
</dbReference>
<evidence type="ECO:0000256" key="6">
    <source>
        <dbReference type="ARBA" id="ARBA00022692"/>
    </source>
</evidence>
<dbReference type="InterPro" id="IPR005467">
    <property type="entry name" value="His_kinase_dom"/>
</dbReference>
<keyword evidence="13" id="KW-1185">Reference proteome</keyword>
<comment type="catalytic activity">
    <reaction evidence="1">
        <text>ATP + protein L-histidine = ADP + protein N-phospho-L-histidine.</text>
        <dbReference type="EC" id="2.7.13.3"/>
    </reaction>
</comment>
<keyword evidence="10" id="KW-0472">Membrane</keyword>
<evidence type="ECO:0000256" key="5">
    <source>
        <dbReference type="ARBA" id="ARBA00022679"/>
    </source>
</evidence>
<dbReference type="InterPro" id="IPR004358">
    <property type="entry name" value="Sig_transdc_His_kin-like_C"/>
</dbReference>
<protein>
    <recommendedName>
        <fullName evidence="3">histidine kinase</fullName>
        <ecNumber evidence="3">2.7.13.3</ecNumber>
    </recommendedName>
</protein>
<dbReference type="Gene3D" id="1.10.287.130">
    <property type="match status" value="1"/>
</dbReference>
<keyword evidence="4" id="KW-0597">Phosphoprotein</keyword>
<keyword evidence="6" id="KW-0812">Transmembrane</keyword>
<dbReference type="PROSITE" id="PS50109">
    <property type="entry name" value="HIS_KIN"/>
    <property type="match status" value="1"/>
</dbReference>
<dbReference type="GO" id="GO:0005886">
    <property type="term" value="C:plasma membrane"/>
    <property type="evidence" value="ECO:0007669"/>
    <property type="project" value="TreeGrafter"/>
</dbReference>
<evidence type="ECO:0000256" key="1">
    <source>
        <dbReference type="ARBA" id="ARBA00000085"/>
    </source>
</evidence>
<name>E9SFK8_RUMAL</name>
<comment type="caution">
    <text evidence="12">The sequence shown here is derived from an EMBL/GenBank/DDBJ whole genome shotgun (WGS) entry which is preliminary data.</text>
</comment>
<organism evidence="12 13">
    <name type="scientific">Ruminococcus albus 8</name>
    <dbReference type="NCBI Taxonomy" id="246199"/>
    <lineage>
        <taxon>Bacteria</taxon>
        <taxon>Bacillati</taxon>
        <taxon>Bacillota</taxon>
        <taxon>Clostridia</taxon>
        <taxon>Eubacteriales</taxon>
        <taxon>Oscillospiraceae</taxon>
        <taxon>Ruminococcus</taxon>
    </lineage>
</organism>
<dbReference type="OrthoDB" id="335833at2"/>
<gene>
    <name evidence="12" type="ORF">CUS_4313</name>
</gene>
<dbReference type="Pfam" id="PF02518">
    <property type="entry name" value="HATPase_c"/>
    <property type="match status" value="1"/>
</dbReference>
<evidence type="ECO:0000256" key="10">
    <source>
        <dbReference type="ARBA" id="ARBA00023136"/>
    </source>
</evidence>
<dbReference type="GO" id="GO:0000155">
    <property type="term" value="F:phosphorelay sensor kinase activity"/>
    <property type="evidence" value="ECO:0007669"/>
    <property type="project" value="InterPro"/>
</dbReference>
<dbReference type="PANTHER" id="PTHR45528:SF8">
    <property type="entry name" value="HISTIDINE KINASE"/>
    <property type="match status" value="1"/>
</dbReference>
<dbReference type="SUPFAM" id="SSF47384">
    <property type="entry name" value="Homodimeric domain of signal transducing histidine kinase"/>
    <property type="match status" value="1"/>
</dbReference>
<dbReference type="SMART" id="SM00388">
    <property type="entry name" value="HisKA"/>
    <property type="match status" value="1"/>
</dbReference>
<keyword evidence="7" id="KW-0418">Kinase</keyword>
<evidence type="ECO:0000256" key="3">
    <source>
        <dbReference type="ARBA" id="ARBA00012438"/>
    </source>
</evidence>
<evidence type="ECO:0000256" key="4">
    <source>
        <dbReference type="ARBA" id="ARBA00022553"/>
    </source>
</evidence>
<dbReference type="EC" id="2.7.13.3" evidence="3"/>
<reference evidence="12 13" key="1">
    <citation type="submission" date="2011-02" db="EMBL/GenBank/DDBJ databases">
        <authorList>
            <person name="Nelson K.E."/>
            <person name="Sutton G."/>
            <person name="Torralba M."/>
            <person name="Durkin S."/>
            <person name="Harkins D."/>
            <person name="Montgomery R."/>
            <person name="Ziemer C."/>
            <person name="Klaassens E."/>
            <person name="Ocuiv P."/>
            <person name="Morrison M."/>
        </authorList>
    </citation>
    <scope>NUCLEOTIDE SEQUENCE [LARGE SCALE GENOMIC DNA]</scope>
    <source>
        <strain evidence="12 13">8</strain>
    </source>
</reference>
<dbReference type="EMBL" id="ADKM02000121">
    <property type="protein sequence ID" value="EGC01937.1"/>
    <property type="molecule type" value="Genomic_DNA"/>
</dbReference>
<keyword evidence="5" id="KW-0808">Transferase</keyword>
<evidence type="ECO:0000256" key="7">
    <source>
        <dbReference type="ARBA" id="ARBA00022777"/>
    </source>
</evidence>